<comment type="caution">
    <text evidence="1">The sequence shown here is derived from an EMBL/GenBank/DDBJ whole genome shotgun (WGS) entry which is preliminary data.</text>
</comment>
<protein>
    <recommendedName>
        <fullName evidence="3">F-box domain-containing protein</fullName>
    </recommendedName>
</protein>
<name>A0A9P7G5L9_9AGAR</name>
<reference evidence="1" key="2">
    <citation type="submission" date="2021-10" db="EMBL/GenBank/DDBJ databases">
        <title>Phylogenomics reveals ancestral predisposition of the termite-cultivated fungus Termitomyces towards a domesticated lifestyle.</title>
        <authorList>
            <person name="Auxier B."/>
            <person name="Grum-Grzhimaylo A."/>
            <person name="Cardenas M.E."/>
            <person name="Lodge J.D."/>
            <person name="Laessoe T."/>
            <person name="Pedersen O."/>
            <person name="Smith M.E."/>
            <person name="Kuyper T.W."/>
            <person name="Franco-Molano E.A."/>
            <person name="Baroni T.J."/>
            <person name="Aanen D.K."/>
        </authorList>
    </citation>
    <scope>NUCLEOTIDE SEQUENCE</scope>
    <source>
        <strain evidence="1">AP01</strain>
        <tissue evidence="1">Mycelium</tissue>
    </source>
</reference>
<sequence>MQRKLRNADDERVILYASRIKAITTPSDDLLADSLIIPMLWANRHIYGTLLPYLRLLRVDFHEFKGQAIYPRPPLTSNKFPRRRLAEVLKPFEAALKTFVFDPLDDTYIHPPIRHSNAYQKLLRSFCNLETLDTHSIHLTHTDISHIASFPKLRDLTLTFEPDELKAFLDTPQRETDFQSLTDLQIDIDDLRLVCGVLRRTGFHRLKSYRDVDLAAVSKAWPHLRILSLNDRSFDTIPTTTFFGLLRLIADCKELAELKIRVDATELPQFVDTRDFGIASKLNKLNFCTSPARRRAPGVGHIFDDGTPRPGIHGMRLSAQEREYADNWRVVTSLLLPLVHYGP</sequence>
<dbReference type="OrthoDB" id="3543113at2759"/>
<dbReference type="InterPro" id="IPR032675">
    <property type="entry name" value="LRR_dom_sf"/>
</dbReference>
<organism evidence="1 2">
    <name type="scientific">Asterophora parasitica</name>
    <dbReference type="NCBI Taxonomy" id="117018"/>
    <lineage>
        <taxon>Eukaryota</taxon>
        <taxon>Fungi</taxon>
        <taxon>Dikarya</taxon>
        <taxon>Basidiomycota</taxon>
        <taxon>Agaricomycotina</taxon>
        <taxon>Agaricomycetes</taxon>
        <taxon>Agaricomycetidae</taxon>
        <taxon>Agaricales</taxon>
        <taxon>Tricholomatineae</taxon>
        <taxon>Lyophyllaceae</taxon>
        <taxon>Asterophora</taxon>
    </lineage>
</organism>
<evidence type="ECO:0008006" key="3">
    <source>
        <dbReference type="Google" id="ProtNLM"/>
    </source>
</evidence>
<dbReference type="EMBL" id="JABCKV010000086">
    <property type="protein sequence ID" value="KAG5644003.1"/>
    <property type="molecule type" value="Genomic_DNA"/>
</dbReference>
<evidence type="ECO:0000313" key="2">
    <source>
        <dbReference type="Proteomes" id="UP000775547"/>
    </source>
</evidence>
<gene>
    <name evidence="1" type="ORF">DXG03_009218</name>
</gene>
<accession>A0A9P7G5L9</accession>
<proteinExistence type="predicted"/>
<dbReference type="Gene3D" id="3.80.10.10">
    <property type="entry name" value="Ribonuclease Inhibitor"/>
    <property type="match status" value="1"/>
</dbReference>
<reference evidence="1" key="1">
    <citation type="submission" date="2020-07" db="EMBL/GenBank/DDBJ databases">
        <authorList>
            <person name="Nieuwenhuis M."/>
            <person name="Van De Peppel L.J.J."/>
        </authorList>
    </citation>
    <scope>NUCLEOTIDE SEQUENCE</scope>
    <source>
        <strain evidence="1">AP01</strain>
        <tissue evidence="1">Mycelium</tissue>
    </source>
</reference>
<evidence type="ECO:0000313" key="1">
    <source>
        <dbReference type="EMBL" id="KAG5644003.1"/>
    </source>
</evidence>
<keyword evidence="2" id="KW-1185">Reference proteome</keyword>
<dbReference type="AlphaFoldDB" id="A0A9P7G5L9"/>
<dbReference type="Proteomes" id="UP000775547">
    <property type="component" value="Unassembled WGS sequence"/>
</dbReference>